<reference evidence="9 10" key="1">
    <citation type="journal article" date="2017" name="G3 (Bethesda)">
        <title>First Draft Genome Sequence of the Pathogenic Fungus Lomentospora prolificans (Formerly Scedosporium prolificans).</title>
        <authorList>
            <person name="Luo R."/>
            <person name="Zimin A."/>
            <person name="Workman R."/>
            <person name="Fan Y."/>
            <person name="Pertea G."/>
            <person name="Grossman N."/>
            <person name="Wear M.P."/>
            <person name="Jia B."/>
            <person name="Miller H."/>
            <person name="Casadevall A."/>
            <person name="Timp W."/>
            <person name="Zhang S.X."/>
            <person name="Salzberg S.L."/>
        </authorList>
    </citation>
    <scope>NUCLEOTIDE SEQUENCE [LARGE SCALE GENOMIC DNA]</scope>
    <source>
        <strain evidence="9 10">JHH-5317</strain>
    </source>
</reference>
<sequence>MGCMAGTVAMVESGLGRHRQYLAPEQFERYLQANLFTSILYSASLTFTKLSILSLYLRILTYDYTQLATKLLIGVVSISHIYILTNLFVSCIPLKAFWRFELRRSSYCHDSSIYWSNYTLHIATDFLIFVLPLLVVSKLRIPKKQKFGLLAVFLLAFGVCAVSVLRMVLFLDSNAADKPNRGDITFTTISMANWSMIEICASILCACLPTLKPLIMRIVPSFSRSGSPATDWHDDVAVMAGYERPLTIGTRPSRKNRLLSTRDILSTRVTDDGDPPIMMGGLDGLGRAQDVDVLGVRRASCASCSDGASLQKAKVREEEYVMEDLTPIDRDDLEAYRGGMQSPDGSEKPLRPSASDTRSVYEQNHR</sequence>
<evidence type="ECO:0000256" key="4">
    <source>
        <dbReference type="ARBA" id="ARBA00023136"/>
    </source>
</evidence>
<dbReference type="PANTHER" id="PTHR33048">
    <property type="entry name" value="PTH11-LIKE INTEGRAL MEMBRANE PROTEIN (AFU_ORTHOLOGUE AFUA_5G11245)"/>
    <property type="match status" value="1"/>
</dbReference>
<evidence type="ECO:0000256" key="7">
    <source>
        <dbReference type="SAM" id="Phobius"/>
    </source>
</evidence>
<dbReference type="PANTHER" id="PTHR33048:SF47">
    <property type="entry name" value="INTEGRAL MEMBRANE PROTEIN-RELATED"/>
    <property type="match status" value="1"/>
</dbReference>
<comment type="subcellular location">
    <subcellularLocation>
        <location evidence="1">Membrane</location>
        <topology evidence="1">Multi-pass membrane protein</topology>
    </subcellularLocation>
</comment>
<comment type="similarity">
    <text evidence="5">Belongs to the SAT4 family.</text>
</comment>
<gene>
    <name evidence="9" type="ORF">jhhlp_005821</name>
</gene>
<feature type="domain" description="Rhodopsin" evidence="8">
    <location>
        <begin position="4"/>
        <end position="216"/>
    </location>
</feature>
<feature type="transmembrane region" description="Helical" evidence="7">
    <location>
        <begin position="71"/>
        <end position="98"/>
    </location>
</feature>
<feature type="transmembrane region" description="Helical" evidence="7">
    <location>
        <begin position="191"/>
        <end position="211"/>
    </location>
</feature>
<dbReference type="InterPro" id="IPR052337">
    <property type="entry name" value="SAT4-like"/>
</dbReference>
<dbReference type="InterPro" id="IPR049326">
    <property type="entry name" value="Rhodopsin_dom_fungi"/>
</dbReference>
<feature type="compositionally biased region" description="Polar residues" evidence="6">
    <location>
        <begin position="354"/>
        <end position="366"/>
    </location>
</feature>
<feature type="region of interest" description="Disordered" evidence="6">
    <location>
        <begin position="327"/>
        <end position="366"/>
    </location>
</feature>
<dbReference type="InParanoid" id="A0A2N3N465"/>
<evidence type="ECO:0000256" key="6">
    <source>
        <dbReference type="SAM" id="MobiDB-lite"/>
    </source>
</evidence>
<keyword evidence="4 7" id="KW-0472">Membrane</keyword>
<keyword evidence="2 7" id="KW-0812">Transmembrane</keyword>
<proteinExistence type="inferred from homology"/>
<evidence type="ECO:0000313" key="9">
    <source>
        <dbReference type="EMBL" id="PKS07219.1"/>
    </source>
</evidence>
<dbReference type="VEuPathDB" id="FungiDB:jhhlp_005821"/>
<dbReference type="Proteomes" id="UP000233524">
    <property type="component" value="Unassembled WGS sequence"/>
</dbReference>
<dbReference type="OrthoDB" id="3648173at2759"/>
<dbReference type="AlphaFoldDB" id="A0A2N3N465"/>
<name>A0A2N3N465_9PEZI</name>
<dbReference type="EMBL" id="NLAX01000701">
    <property type="protein sequence ID" value="PKS07219.1"/>
    <property type="molecule type" value="Genomic_DNA"/>
</dbReference>
<keyword evidence="10" id="KW-1185">Reference proteome</keyword>
<evidence type="ECO:0000256" key="2">
    <source>
        <dbReference type="ARBA" id="ARBA00022692"/>
    </source>
</evidence>
<evidence type="ECO:0000256" key="1">
    <source>
        <dbReference type="ARBA" id="ARBA00004141"/>
    </source>
</evidence>
<evidence type="ECO:0000256" key="3">
    <source>
        <dbReference type="ARBA" id="ARBA00022989"/>
    </source>
</evidence>
<dbReference type="GO" id="GO:0016020">
    <property type="term" value="C:membrane"/>
    <property type="evidence" value="ECO:0007669"/>
    <property type="project" value="UniProtKB-SubCell"/>
</dbReference>
<keyword evidence="3 7" id="KW-1133">Transmembrane helix</keyword>
<feature type="transmembrane region" description="Helical" evidence="7">
    <location>
        <begin position="148"/>
        <end position="171"/>
    </location>
</feature>
<evidence type="ECO:0000313" key="10">
    <source>
        <dbReference type="Proteomes" id="UP000233524"/>
    </source>
</evidence>
<feature type="transmembrane region" description="Helical" evidence="7">
    <location>
        <begin position="39"/>
        <end position="59"/>
    </location>
</feature>
<evidence type="ECO:0000259" key="8">
    <source>
        <dbReference type="Pfam" id="PF20684"/>
    </source>
</evidence>
<evidence type="ECO:0000256" key="5">
    <source>
        <dbReference type="ARBA" id="ARBA00038359"/>
    </source>
</evidence>
<dbReference type="STRING" id="41688.A0A2N3N465"/>
<comment type="caution">
    <text evidence="9">The sequence shown here is derived from an EMBL/GenBank/DDBJ whole genome shotgun (WGS) entry which is preliminary data.</text>
</comment>
<feature type="transmembrane region" description="Helical" evidence="7">
    <location>
        <begin position="118"/>
        <end position="136"/>
    </location>
</feature>
<protein>
    <recommendedName>
        <fullName evidence="8">Rhodopsin domain-containing protein</fullName>
    </recommendedName>
</protein>
<dbReference type="Pfam" id="PF20684">
    <property type="entry name" value="Fung_rhodopsin"/>
    <property type="match status" value="1"/>
</dbReference>
<accession>A0A2N3N465</accession>
<organism evidence="9 10">
    <name type="scientific">Lomentospora prolificans</name>
    <dbReference type="NCBI Taxonomy" id="41688"/>
    <lineage>
        <taxon>Eukaryota</taxon>
        <taxon>Fungi</taxon>
        <taxon>Dikarya</taxon>
        <taxon>Ascomycota</taxon>
        <taxon>Pezizomycotina</taxon>
        <taxon>Sordariomycetes</taxon>
        <taxon>Hypocreomycetidae</taxon>
        <taxon>Microascales</taxon>
        <taxon>Microascaceae</taxon>
        <taxon>Lomentospora</taxon>
    </lineage>
</organism>